<organism evidence="2 3">
    <name type="scientific">Ilex paraguariensis</name>
    <name type="common">yerba mate</name>
    <dbReference type="NCBI Taxonomy" id="185542"/>
    <lineage>
        <taxon>Eukaryota</taxon>
        <taxon>Viridiplantae</taxon>
        <taxon>Streptophyta</taxon>
        <taxon>Embryophyta</taxon>
        <taxon>Tracheophyta</taxon>
        <taxon>Spermatophyta</taxon>
        <taxon>Magnoliopsida</taxon>
        <taxon>eudicotyledons</taxon>
        <taxon>Gunneridae</taxon>
        <taxon>Pentapetalae</taxon>
        <taxon>asterids</taxon>
        <taxon>campanulids</taxon>
        <taxon>Aquifoliales</taxon>
        <taxon>Aquifoliaceae</taxon>
        <taxon>Ilex</taxon>
    </lineage>
</organism>
<evidence type="ECO:0000313" key="3">
    <source>
        <dbReference type="Proteomes" id="UP001642360"/>
    </source>
</evidence>
<keyword evidence="3" id="KW-1185">Reference proteome</keyword>
<feature type="region of interest" description="Disordered" evidence="1">
    <location>
        <begin position="1"/>
        <end position="57"/>
    </location>
</feature>
<sequence length="109" mass="11790">MLPGPSMATAGDGTASSHETGGAGGKFRKRPFRRPQTTPYDRPLTAPRNPSRSSGSWLSKLVVDPASKIISSTAHYFFSTVLRKRLPPPPPSPQPPVGWLIAVSFFFLI</sequence>
<dbReference type="AlphaFoldDB" id="A0ABC8UIT4"/>
<name>A0ABC8UIT4_9AQUA</name>
<proteinExistence type="predicted"/>
<evidence type="ECO:0000256" key="1">
    <source>
        <dbReference type="SAM" id="MobiDB-lite"/>
    </source>
</evidence>
<gene>
    <name evidence="2" type="ORF">ILEXP_LOCUS50986</name>
</gene>
<dbReference type="PANTHER" id="PTHR33416">
    <property type="entry name" value="NUCLEAR PORE COMPLEX PROTEIN NUP1"/>
    <property type="match status" value="1"/>
</dbReference>
<dbReference type="Proteomes" id="UP001642360">
    <property type="component" value="Unassembled WGS sequence"/>
</dbReference>
<reference evidence="2 3" key="1">
    <citation type="submission" date="2024-02" db="EMBL/GenBank/DDBJ databases">
        <authorList>
            <person name="Vignale AGUSTIN F."/>
            <person name="Sosa J E."/>
            <person name="Modenutti C."/>
        </authorList>
    </citation>
    <scope>NUCLEOTIDE SEQUENCE [LARGE SCALE GENOMIC DNA]</scope>
</reference>
<dbReference type="EMBL" id="CAUOFW020007880">
    <property type="protein sequence ID" value="CAK9180962.1"/>
    <property type="molecule type" value="Genomic_DNA"/>
</dbReference>
<feature type="compositionally biased region" description="Polar residues" evidence="1">
    <location>
        <begin position="48"/>
        <end position="57"/>
    </location>
</feature>
<dbReference type="PANTHER" id="PTHR33416:SF20">
    <property type="entry name" value="NUCLEAR PORE COMPLEX PROTEIN NUP1"/>
    <property type="match status" value="1"/>
</dbReference>
<protein>
    <submittedName>
        <fullName evidence="2">Uncharacterized protein</fullName>
    </submittedName>
</protein>
<accession>A0ABC8UIT4</accession>
<evidence type="ECO:0000313" key="2">
    <source>
        <dbReference type="EMBL" id="CAK9180962.1"/>
    </source>
</evidence>
<comment type="caution">
    <text evidence="2">The sequence shown here is derived from an EMBL/GenBank/DDBJ whole genome shotgun (WGS) entry which is preliminary data.</text>
</comment>